<sequence>MTVWLLEREVFADEHERLATAAEAAGDRVVRWRDEWWSDGRWPELGAGPVVFHGALENADRVHRERPWSPGAFCATERFACSAWWPQVADLLVAERHAVTTVAQLVAEGPPEEFGPRVFVRPDSALKPFSGRVLDRDAVNAAALDHGFYYDDERLPVVVTPVVDVGEEWRFVVAGGEVVAGSGYVADGREQAGSLGAGHPAWAYAETVVARLSAPEPVFVVDVCETPRGLRLLELNPFSGADLYDCDRGAVVAAVDRVVESA</sequence>
<reference evidence="2 3" key="1">
    <citation type="submission" date="2019-12" db="EMBL/GenBank/DDBJ databases">
        <authorList>
            <person name="Kun Z."/>
        </authorList>
    </citation>
    <scope>NUCLEOTIDE SEQUENCE [LARGE SCALE GENOMIC DNA]</scope>
    <source>
        <strain evidence="2 3">YIM 123512</strain>
    </source>
</reference>
<comment type="caution">
    <text evidence="2">The sequence shown here is derived from an EMBL/GenBank/DDBJ whole genome shotgun (WGS) entry which is preliminary data.</text>
</comment>
<evidence type="ECO:0000259" key="1">
    <source>
        <dbReference type="Pfam" id="PF18299"/>
    </source>
</evidence>
<accession>A0A6L7EWL8</accession>
<name>A0A6L7EWL8_9ACTN</name>
<dbReference type="RefSeq" id="WP_160874757.1">
    <property type="nucleotide sequence ID" value="NZ_WUEK01000001.1"/>
</dbReference>
<feature type="domain" description="ATP-grasp" evidence="1">
    <location>
        <begin position="116"/>
        <end position="252"/>
    </location>
</feature>
<organism evidence="2 3">
    <name type="scientific">Nocardioides flavescens</name>
    <dbReference type="NCBI Taxonomy" id="2691959"/>
    <lineage>
        <taxon>Bacteria</taxon>
        <taxon>Bacillati</taxon>
        <taxon>Actinomycetota</taxon>
        <taxon>Actinomycetes</taxon>
        <taxon>Propionibacteriales</taxon>
        <taxon>Nocardioidaceae</taxon>
        <taxon>Nocardioides</taxon>
    </lineage>
</organism>
<evidence type="ECO:0000313" key="3">
    <source>
        <dbReference type="Proteomes" id="UP000473325"/>
    </source>
</evidence>
<dbReference type="AlphaFoldDB" id="A0A6L7EWL8"/>
<keyword evidence="3" id="KW-1185">Reference proteome</keyword>
<gene>
    <name evidence="2" type="ORF">GRQ65_02460</name>
</gene>
<dbReference type="Proteomes" id="UP000473325">
    <property type="component" value="Unassembled WGS sequence"/>
</dbReference>
<evidence type="ECO:0000313" key="2">
    <source>
        <dbReference type="EMBL" id="MXG88409.1"/>
    </source>
</evidence>
<dbReference type="EMBL" id="WUEK01000001">
    <property type="protein sequence ID" value="MXG88409.1"/>
    <property type="molecule type" value="Genomic_DNA"/>
</dbReference>
<dbReference type="InterPro" id="IPR041261">
    <property type="entry name" value="R2K_2"/>
</dbReference>
<protein>
    <submittedName>
        <fullName evidence="2">ATP-grasp domain-containing protein</fullName>
    </submittedName>
</protein>
<proteinExistence type="predicted"/>
<dbReference type="Pfam" id="PF18299">
    <property type="entry name" value="R2K_2"/>
    <property type="match status" value="1"/>
</dbReference>